<comment type="caution">
    <text evidence="1">The sequence shown here is derived from an EMBL/GenBank/DDBJ whole genome shotgun (WGS) entry which is preliminary data.</text>
</comment>
<dbReference type="EMBL" id="QGNW01002484">
    <property type="protein sequence ID" value="RVW19412.1"/>
    <property type="molecule type" value="Genomic_DNA"/>
</dbReference>
<accession>A0A438C847</accession>
<proteinExistence type="predicted"/>
<evidence type="ECO:0000313" key="1">
    <source>
        <dbReference type="EMBL" id="RVW19412.1"/>
    </source>
</evidence>
<dbReference type="Proteomes" id="UP000288805">
    <property type="component" value="Unassembled WGS sequence"/>
</dbReference>
<evidence type="ECO:0008006" key="3">
    <source>
        <dbReference type="Google" id="ProtNLM"/>
    </source>
</evidence>
<evidence type="ECO:0000313" key="2">
    <source>
        <dbReference type="Proteomes" id="UP000288805"/>
    </source>
</evidence>
<name>A0A438C847_VITVI</name>
<gene>
    <name evidence="1" type="ORF">CK203_117403</name>
</gene>
<protein>
    <recommendedName>
        <fullName evidence="3">Reverse transcriptase Ty1/copia-type domain-containing protein</fullName>
    </recommendedName>
</protein>
<organism evidence="1 2">
    <name type="scientific">Vitis vinifera</name>
    <name type="common">Grape</name>
    <dbReference type="NCBI Taxonomy" id="29760"/>
    <lineage>
        <taxon>Eukaryota</taxon>
        <taxon>Viridiplantae</taxon>
        <taxon>Streptophyta</taxon>
        <taxon>Embryophyta</taxon>
        <taxon>Tracheophyta</taxon>
        <taxon>Spermatophyta</taxon>
        <taxon>Magnoliopsida</taxon>
        <taxon>eudicotyledons</taxon>
        <taxon>Gunneridae</taxon>
        <taxon>Pentapetalae</taxon>
        <taxon>rosids</taxon>
        <taxon>Vitales</taxon>
        <taxon>Vitaceae</taxon>
        <taxon>Viteae</taxon>
        <taxon>Vitis</taxon>
    </lineage>
</organism>
<dbReference type="AlphaFoldDB" id="A0A438C847"/>
<reference evidence="1 2" key="1">
    <citation type="journal article" date="2018" name="PLoS Genet.">
        <title>Population sequencing reveals clonal diversity and ancestral inbreeding in the grapevine cultivar Chardonnay.</title>
        <authorList>
            <person name="Roach M.J."/>
            <person name="Johnson D.L."/>
            <person name="Bohlmann J."/>
            <person name="van Vuuren H.J."/>
            <person name="Jones S.J."/>
            <person name="Pretorius I.S."/>
            <person name="Schmidt S.A."/>
            <person name="Borneman A.R."/>
        </authorList>
    </citation>
    <scope>NUCLEOTIDE SEQUENCE [LARGE SCALE GENOMIC DNA]</scope>
    <source>
        <strain evidence="2">cv. Chardonnay</strain>
        <tissue evidence="1">Leaf</tissue>
    </source>
</reference>
<sequence>MFRKDQHSSPKAPQTFKKELPLFPKDLPMMQGRRKEDHGVIIAADQVTPKKHVGKYTGSPLTGSQTRRRRHEHLWQTLKGKKERGNFLTALHTKTEDSSGWIIDSGASDHMTGDISVLHDCSPCHENYKDLASGMMIGNAKESKGLYCEPSMALDGPPSESRQIQGDKESIGKELQVYLRRQKNPKRWTYILSFLLCLIKLMTRNQIPPESFKATTHRKGVRSCTQHPIQNLCPMRSYLLIFELSSQIWRVLLSQTAYKRPYSILSGERQADGRIDRYKASLASLAANLDWNLHQLDVKNAFLNGDQEEVYMEGREKTRDQM</sequence>